<feature type="transmembrane region" description="Helical" evidence="6">
    <location>
        <begin position="215"/>
        <end position="235"/>
    </location>
</feature>
<feature type="domain" description="EamA" evidence="7">
    <location>
        <begin position="155"/>
        <end position="286"/>
    </location>
</feature>
<keyword evidence="9" id="KW-1185">Reference proteome</keyword>
<evidence type="ECO:0000256" key="3">
    <source>
        <dbReference type="ARBA" id="ARBA00022692"/>
    </source>
</evidence>
<keyword evidence="4 6" id="KW-1133">Transmembrane helix</keyword>
<proteinExistence type="inferred from homology"/>
<feature type="transmembrane region" description="Helical" evidence="6">
    <location>
        <begin position="184"/>
        <end position="203"/>
    </location>
</feature>
<feature type="transmembrane region" description="Helical" evidence="6">
    <location>
        <begin position="70"/>
        <end position="88"/>
    </location>
</feature>
<evidence type="ECO:0000256" key="1">
    <source>
        <dbReference type="ARBA" id="ARBA00004141"/>
    </source>
</evidence>
<evidence type="ECO:0000256" key="6">
    <source>
        <dbReference type="SAM" id="Phobius"/>
    </source>
</evidence>
<evidence type="ECO:0000256" key="5">
    <source>
        <dbReference type="ARBA" id="ARBA00023136"/>
    </source>
</evidence>
<dbReference type="InterPro" id="IPR050638">
    <property type="entry name" value="AA-Vitamin_Transporters"/>
</dbReference>
<feature type="transmembrane region" description="Helical" evidence="6">
    <location>
        <begin position="39"/>
        <end position="58"/>
    </location>
</feature>
<feature type="transmembrane region" description="Helical" evidence="6">
    <location>
        <begin position="152"/>
        <end position="172"/>
    </location>
</feature>
<evidence type="ECO:0000313" key="8">
    <source>
        <dbReference type="EMBL" id="KGK09328.1"/>
    </source>
</evidence>
<gene>
    <name evidence="8" type="ORF">EA26_19215</name>
</gene>
<dbReference type="PANTHER" id="PTHR32322:SF2">
    <property type="entry name" value="EAMA DOMAIN-CONTAINING PROTEIN"/>
    <property type="match status" value="1"/>
</dbReference>
<evidence type="ECO:0000313" key="9">
    <source>
        <dbReference type="Proteomes" id="UP000029994"/>
    </source>
</evidence>
<keyword evidence="3 6" id="KW-0812">Transmembrane</keyword>
<keyword evidence="5 6" id="KW-0472">Membrane</keyword>
<evidence type="ECO:0000256" key="2">
    <source>
        <dbReference type="ARBA" id="ARBA00007362"/>
    </source>
</evidence>
<organism evidence="8 9">
    <name type="scientific">Vibrio navarrensis</name>
    <dbReference type="NCBI Taxonomy" id="29495"/>
    <lineage>
        <taxon>Bacteria</taxon>
        <taxon>Pseudomonadati</taxon>
        <taxon>Pseudomonadota</taxon>
        <taxon>Gammaproteobacteria</taxon>
        <taxon>Vibrionales</taxon>
        <taxon>Vibrionaceae</taxon>
        <taxon>Vibrio</taxon>
    </lineage>
</organism>
<comment type="similarity">
    <text evidence="2">Belongs to the EamA transporter family.</text>
</comment>
<dbReference type="GeneID" id="43685209"/>
<name>A0A099LMD0_9VIBR</name>
<feature type="transmembrane region" description="Helical" evidence="6">
    <location>
        <begin position="127"/>
        <end position="146"/>
    </location>
</feature>
<feature type="domain" description="EamA" evidence="7">
    <location>
        <begin position="8"/>
        <end position="144"/>
    </location>
</feature>
<reference evidence="8 9" key="1">
    <citation type="submission" date="2014-04" db="EMBL/GenBank/DDBJ databases">
        <title>Genome sequencing of Vibrio navarrensis strains.</title>
        <authorList>
            <person name="Gladney L.M."/>
            <person name="Katz L.S."/>
            <person name="Marino-Ramirez L."/>
            <person name="Jordan I.K."/>
        </authorList>
    </citation>
    <scope>NUCLEOTIDE SEQUENCE [LARGE SCALE GENOMIC DNA]</scope>
    <source>
        <strain evidence="8 9">ATCC 51183</strain>
    </source>
</reference>
<protein>
    <recommendedName>
        <fullName evidence="7">EamA domain-containing protein</fullName>
    </recommendedName>
</protein>
<dbReference type="Proteomes" id="UP000029994">
    <property type="component" value="Unassembled WGS sequence"/>
</dbReference>
<dbReference type="AlphaFoldDB" id="A0A099LMD0"/>
<evidence type="ECO:0000259" key="7">
    <source>
        <dbReference type="Pfam" id="PF00892"/>
    </source>
</evidence>
<dbReference type="RefSeq" id="WP_039430620.1">
    <property type="nucleotide sequence ID" value="NZ_CP061845.1"/>
</dbReference>
<dbReference type="EMBL" id="JMCG01000002">
    <property type="protein sequence ID" value="KGK09328.1"/>
    <property type="molecule type" value="Genomic_DNA"/>
</dbReference>
<comment type="subcellular location">
    <subcellularLocation>
        <location evidence="1">Membrane</location>
        <topology evidence="1">Multi-pass membrane protein</topology>
    </subcellularLocation>
</comment>
<dbReference type="GO" id="GO:0016020">
    <property type="term" value="C:membrane"/>
    <property type="evidence" value="ECO:0007669"/>
    <property type="project" value="UniProtKB-SubCell"/>
</dbReference>
<sequence length="303" mass="33773">MSRTWIVGAFFATLAAIFNATVGVMSVSLFNNGLAPQSVAFLKCIIALVMLLLYVISFKRKELKNKILTKWKPISICAFFGFFILYTFETKAYDTLNVAVVVFILFGSSMITTFILSCLLDRRMIKFRELVSIVLSITGLSLIFSYDLGDESFNGLVNATFSGFGYGVFLVLSKRYQIGSSITTLTSLMMFGTFYLFIYWLIFPSEISLGSIAESSFYLLALAILPTIGGFYCTIKSLSLIKSESVQLIELSEPVFAIAFSFLFLSQIMTFNQAVGGVVIVISILIHEMEFGIFKRKIYKALG</sequence>
<feature type="transmembrane region" description="Helical" evidence="6">
    <location>
        <begin position="274"/>
        <end position="294"/>
    </location>
</feature>
<dbReference type="InterPro" id="IPR000620">
    <property type="entry name" value="EamA_dom"/>
</dbReference>
<dbReference type="SUPFAM" id="SSF103481">
    <property type="entry name" value="Multidrug resistance efflux transporter EmrE"/>
    <property type="match status" value="2"/>
</dbReference>
<feature type="transmembrane region" description="Helical" evidence="6">
    <location>
        <begin position="247"/>
        <end position="268"/>
    </location>
</feature>
<dbReference type="eggNOG" id="COG0697">
    <property type="taxonomic scope" value="Bacteria"/>
</dbReference>
<dbReference type="Pfam" id="PF00892">
    <property type="entry name" value="EamA"/>
    <property type="match status" value="2"/>
</dbReference>
<dbReference type="InterPro" id="IPR037185">
    <property type="entry name" value="EmrE-like"/>
</dbReference>
<dbReference type="PANTHER" id="PTHR32322">
    <property type="entry name" value="INNER MEMBRANE TRANSPORTER"/>
    <property type="match status" value="1"/>
</dbReference>
<comment type="caution">
    <text evidence="8">The sequence shown here is derived from an EMBL/GenBank/DDBJ whole genome shotgun (WGS) entry which is preliminary data.</text>
</comment>
<evidence type="ECO:0000256" key="4">
    <source>
        <dbReference type="ARBA" id="ARBA00022989"/>
    </source>
</evidence>
<accession>A0A099LMD0</accession>
<feature type="transmembrane region" description="Helical" evidence="6">
    <location>
        <begin position="100"/>
        <end position="120"/>
    </location>
</feature>
<dbReference type="STRING" id="29495.EA26_19215"/>